<dbReference type="AlphaFoldDB" id="A0AAP0L7L1"/>
<dbReference type="EMBL" id="JBBNAG010000001">
    <property type="protein sequence ID" value="KAK9165796.1"/>
    <property type="molecule type" value="Genomic_DNA"/>
</dbReference>
<evidence type="ECO:0000313" key="2">
    <source>
        <dbReference type="EMBL" id="KAK9165796.1"/>
    </source>
</evidence>
<feature type="region of interest" description="Disordered" evidence="1">
    <location>
        <begin position="93"/>
        <end position="138"/>
    </location>
</feature>
<name>A0AAP0L7L1_9MAGN</name>
<organism evidence="2 3">
    <name type="scientific">Stephania cephalantha</name>
    <dbReference type="NCBI Taxonomy" id="152367"/>
    <lineage>
        <taxon>Eukaryota</taxon>
        <taxon>Viridiplantae</taxon>
        <taxon>Streptophyta</taxon>
        <taxon>Embryophyta</taxon>
        <taxon>Tracheophyta</taxon>
        <taxon>Spermatophyta</taxon>
        <taxon>Magnoliopsida</taxon>
        <taxon>Ranunculales</taxon>
        <taxon>Menispermaceae</taxon>
        <taxon>Menispermoideae</taxon>
        <taxon>Cissampelideae</taxon>
        <taxon>Stephania</taxon>
    </lineage>
</organism>
<protein>
    <submittedName>
        <fullName evidence="2">Uncharacterized protein</fullName>
    </submittedName>
</protein>
<evidence type="ECO:0000256" key="1">
    <source>
        <dbReference type="SAM" id="MobiDB-lite"/>
    </source>
</evidence>
<accession>A0AAP0L7L1</accession>
<reference evidence="2 3" key="1">
    <citation type="submission" date="2024-01" db="EMBL/GenBank/DDBJ databases">
        <title>Genome assemblies of Stephania.</title>
        <authorList>
            <person name="Yang L."/>
        </authorList>
    </citation>
    <scope>NUCLEOTIDE SEQUENCE [LARGE SCALE GENOMIC DNA]</scope>
    <source>
        <strain evidence="2">JXDWG</strain>
        <tissue evidence="2">Leaf</tissue>
    </source>
</reference>
<sequence>MRQALARLSSRSDPFQCRAASRGVSSPAAARRAPLRAQCRRRFWSSFHRSRTSPSHRGPRPAPTALTCSCRLRSRVVASRFVGTPVVRTRLLPRSPPHRQLASSHHPRATSIRPYRSSVARSSPRHSPPSPIDAAAVASSRSRHLREFASEPGRRLSSPISCSLSLSLSFSSLF</sequence>
<keyword evidence="3" id="KW-1185">Reference proteome</keyword>
<dbReference type="Proteomes" id="UP001419268">
    <property type="component" value="Unassembled WGS sequence"/>
</dbReference>
<gene>
    <name evidence="2" type="ORF">Scep_000987</name>
</gene>
<proteinExistence type="predicted"/>
<comment type="caution">
    <text evidence="2">The sequence shown here is derived from an EMBL/GenBank/DDBJ whole genome shotgun (WGS) entry which is preliminary data.</text>
</comment>
<evidence type="ECO:0000313" key="3">
    <source>
        <dbReference type="Proteomes" id="UP001419268"/>
    </source>
</evidence>